<dbReference type="PANTHER" id="PTHR45960:SF5">
    <property type="entry name" value="GRB2-ASSOCIATED-BINDING PROTEIN 1"/>
    <property type="match status" value="1"/>
</dbReference>
<feature type="compositionally biased region" description="Pro residues" evidence="1">
    <location>
        <begin position="429"/>
        <end position="445"/>
    </location>
</feature>
<dbReference type="InterPro" id="IPR046355">
    <property type="entry name" value="Gab1-4-like"/>
</dbReference>
<dbReference type="GO" id="GO:0005737">
    <property type="term" value="C:cytoplasm"/>
    <property type="evidence" value="ECO:0007669"/>
    <property type="project" value="TreeGrafter"/>
</dbReference>
<dbReference type="PANTHER" id="PTHR45960">
    <property type="entry name" value="GRB2-ASSOCIATED-BINDING PROTEIN"/>
    <property type="match status" value="1"/>
</dbReference>
<feature type="region of interest" description="Disordered" evidence="1">
    <location>
        <begin position="180"/>
        <end position="199"/>
    </location>
</feature>
<gene>
    <name evidence="2" type="ORF">FSCOSCO3_A008916</name>
</gene>
<organism evidence="2 3">
    <name type="scientific">Scomber scombrus</name>
    <name type="common">Atlantic mackerel</name>
    <name type="synonym">Scomber vernalis</name>
    <dbReference type="NCBI Taxonomy" id="13677"/>
    <lineage>
        <taxon>Eukaryota</taxon>
        <taxon>Metazoa</taxon>
        <taxon>Chordata</taxon>
        <taxon>Craniata</taxon>
        <taxon>Vertebrata</taxon>
        <taxon>Euteleostomi</taxon>
        <taxon>Actinopterygii</taxon>
        <taxon>Neopterygii</taxon>
        <taxon>Teleostei</taxon>
        <taxon>Neoteleostei</taxon>
        <taxon>Acanthomorphata</taxon>
        <taxon>Pelagiaria</taxon>
        <taxon>Scombriformes</taxon>
        <taxon>Scombridae</taxon>
        <taxon>Scomber</taxon>
    </lineage>
</organism>
<feature type="region of interest" description="Disordered" evidence="1">
    <location>
        <begin position="375"/>
        <end position="464"/>
    </location>
</feature>
<feature type="compositionally biased region" description="Gly residues" evidence="1">
    <location>
        <begin position="243"/>
        <end position="252"/>
    </location>
</feature>
<sequence length="553" mass="59948">MNKWVRCICDICGFNPTDDEAAKAAHQSAIGNLVVDTPPHPALGNIVGPAAMLSSVPPPYQPVSVRHLDSQSSSEEPQDYLWLVNCESKKPEPNRAHAECSKSTSSETDLNDNLPSHRTPTSSTSSAKHTSHNGFFPQHPAPASASSIYDSPPSRGASLLNDNGLYHLPRSYSQDTVLLPKSASSPSAHPDSGDASELYVFNTPSRKPSMETQMRNLSISYDIPPTPGANCTYQVPRTLSSSGVGGSEGGGDVVPPPRPPKPLLSSTSGPPPPPAERSPTDTYHVPRSASETDGNYCVPTIAGNKALRSNTIGTVDCSRLRKDFGSQDCYDIPRSFPSDKSCSFDFNESFNSYFKNKGMMPVGSQSTEEVDQNYVPMSANSPSHHHSGSLSEPMHEPNYVPMTPSTMEFSSLGKQVPPPAHMGFRSSPKTPPRRPMPSDCQPPPVDRNLKPDRKGKPAPLEIKPLPEWEEPCTPVRSPVTRSFARDLSRFPMPTRPPSVHSTASSTDSEDCDENYVAMLSNMSSDEPVCNTQLSSDIRSCMITFFFTSEITNN</sequence>
<dbReference type="AlphaFoldDB" id="A0AAV1NIN9"/>
<feature type="compositionally biased region" description="Polar residues" evidence="1">
    <location>
        <begin position="403"/>
        <end position="413"/>
    </location>
</feature>
<evidence type="ECO:0000313" key="2">
    <source>
        <dbReference type="EMBL" id="CAK6958619.1"/>
    </source>
</evidence>
<protein>
    <submittedName>
        <fullName evidence="2">GRB2-associated-binding protein 1 isoform X7</fullName>
    </submittedName>
</protein>
<feature type="compositionally biased region" description="Polar residues" evidence="1">
    <location>
        <begin position="101"/>
        <end position="118"/>
    </location>
</feature>
<feature type="region of interest" description="Disordered" evidence="1">
    <location>
        <begin position="488"/>
        <end position="510"/>
    </location>
</feature>
<name>A0AAV1NIN9_SCOSC</name>
<accession>A0AAV1NIN9</accession>
<feature type="region of interest" description="Disordered" evidence="1">
    <location>
        <begin position="231"/>
        <end position="296"/>
    </location>
</feature>
<dbReference type="EMBL" id="CAWUFR010000034">
    <property type="protein sequence ID" value="CAK6958619.1"/>
    <property type="molecule type" value="Genomic_DNA"/>
</dbReference>
<dbReference type="Proteomes" id="UP001314229">
    <property type="component" value="Unassembled WGS sequence"/>
</dbReference>
<comment type="caution">
    <text evidence="2">The sequence shown here is derived from an EMBL/GenBank/DDBJ whole genome shotgun (WGS) entry which is preliminary data.</text>
</comment>
<evidence type="ECO:0000256" key="1">
    <source>
        <dbReference type="SAM" id="MobiDB-lite"/>
    </source>
</evidence>
<dbReference type="GO" id="GO:0007165">
    <property type="term" value="P:signal transduction"/>
    <property type="evidence" value="ECO:0007669"/>
    <property type="project" value="TreeGrafter"/>
</dbReference>
<reference evidence="2 3" key="1">
    <citation type="submission" date="2024-01" db="EMBL/GenBank/DDBJ databases">
        <authorList>
            <person name="Alioto T."/>
            <person name="Alioto T."/>
            <person name="Gomez Garrido J."/>
        </authorList>
    </citation>
    <scope>NUCLEOTIDE SEQUENCE [LARGE SCALE GENOMIC DNA]</scope>
</reference>
<evidence type="ECO:0000313" key="3">
    <source>
        <dbReference type="Proteomes" id="UP001314229"/>
    </source>
</evidence>
<keyword evidence="3" id="KW-1185">Reference proteome</keyword>
<feature type="compositionally biased region" description="Basic and acidic residues" evidence="1">
    <location>
        <begin position="91"/>
        <end position="100"/>
    </location>
</feature>
<feature type="region of interest" description="Disordered" evidence="1">
    <location>
        <begin position="91"/>
        <end position="155"/>
    </location>
</feature>
<feature type="compositionally biased region" description="Low complexity" evidence="1">
    <location>
        <begin position="119"/>
        <end position="128"/>
    </location>
</feature>
<proteinExistence type="predicted"/>
<dbReference type="GO" id="GO:0035591">
    <property type="term" value="F:signaling adaptor activity"/>
    <property type="evidence" value="ECO:0007669"/>
    <property type="project" value="TreeGrafter"/>
</dbReference>